<gene>
    <name evidence="6" type="ORF">AURDEDRAFT_175441</name>
</gene>
<accession>J0D8G4</accession>
<dbReference type="Gene3D" id="6.10.140.2220">
    <property type="match status" value="1"/>
</dbReference>
<reference evidence="7" key="1">
    <citation type="journal article" date="2012" name="Science">
        <title>The Paleozoic origin of enzymatic lignin decomposition reconstructed from 31 fungal genomes.</title>
        <authorList>
            <person name="Floudas D."/>
            <person name="Binder M."/>
            <person name="Riley R."/>
            <person name="Barry K."/>
            <person name="Blanchette R.A."/>
            <person name="Henrissat B."/>
            <person name="Martinez A.T."/>
            <person name="Otillar R."/>
            <person name="Spatafora J.W."/>
            <person name="Yadav J.S."/>
            <person name="Aerts A."/>
            <person name="Benoit I."/>
            <person name="Boyd A."/>
            <person name="Carlson A."/>
            <person name="Copeland A."/>
            <person name="Coutinho P.M."/>
            <person name="de Vries R.P."/>
            <person name="Ferreira P."/>
            <person name="Findley K."/>
            <person name="Foster B."/>
            <person name="Gaskell J."/>
            <person name="Glotzer D."/>
            <person name="Gorecki P."/>
            <person name="Heitman J."/>
            <person name="Hesse C."/>
            <person name="Hori C."/>
            <person name="Igarashi K."/>
            <person name="Jurgens J.A."/>
            <person name="Kallen N."/>
            <person name="Kersten P."/>
            <person name="Kohler A."/>
            <person name="Kuees U."/>
            <person name="Kumar T.K.A."/>
            <person name="Kuo A."/>
            <person name="LaButti K."/>
            <person name="Larrondo L.F."/>
            <person name="Lindquist E."/>
            <person name="Ling A."/>
            <person name="Lombard V."/>
            <person name="Lucas S."/>
            <person name="Lundell T."/>
            <person name="Martin R."/>
            <person name="McLaughlin D.J."/>
            <person name="Morgenstern I."/>
            <person name="Morin E."/>
            <person name="Murat C."/>
            <person name="Nagy L.G."/>
            <person name="Nolan M."/>
            <person name="Ohm R.A."/>
            <person name="Patyshakuliyeva A."/>
            <person name="Rokas A."/>
            <person name="Ruiz-Duenas F.J."/>
            <person name="Sabat G."/>
            <person name="Salamov A."/>
            <person name="Samejima M."/>
            <person name="Schmutz J."/>
            <person name="Slot J.C."/>
            <person name="St John F."/>
            <person name="Stenlid J."/>
            <person name="Sun H."/>
            <person name="Sun S."/>
            <person name="Syed K."/>
            <person name="Tsang A."/>
            <person name="Wiebenga A."/>
            <person name="Young D."/>
            <person name="Pisabarro A."/>
            <person name="Eastwood D.C."/>
            <person name="Martin F."/>
            <person name="Cullen D."/>
            <person name="Grigoriev I.V."/>
            <person name="Hibbett D.S."/>
        </authorList>
    </citation>
    <scope>NUCLEOTIDE SEQUENCE [LARGE SCALE GENOMIC DNA]</scope>
    <source>
        <strain evidence="7">TFB10046</strain>
    </source>
</reference>
<keyword evidence="2 4" id="KW-0863">Zinc-finger</keyword>
<dbReference type="InterPro" id="IPR002893">
    <property type="entry name" value="Znf_MYND"/>
</dbReference>
<keyword evidence="3" id="KW-0862">Zinc</keyword>
<dbReference type="Pfam" id="PF01753">
    <property type="entry name" value="zf-MYND"/>
    <property type="match status" value="1"/>
</dbReference>
<evidence type="ECO:0000313" key="6">
    <source>
        <dbReference type="EMBL" id="EJD35510.1"/>
    </source>
</evidence>
<keyword evidence="1" id="KW-0479">Metal-binding</keyword>
<dbReference type="SUPFAM" id="SSF144232">
    <property type="entry name" value="HIT/MYND zinc finger-like"/>
    <property type="match status" value="1"/>
</dbReference>
<evidence type="ECO:0000259" key="5">
    <source>
        <dbReference type="PROSITE" id="PS50865"/>
    </source>
</evidence>
<evidence type="ECO:0000313" key="7">
    <source>
        <dbReference type="Proteomes" id="UP000006514"/>
    </source>
</evidence>
<evidence type="ECO:0000256" key="3">
    <source>
        <dbReference type="ARBA" id="ARBA00022833"/>
    </source>
</evidence>
<dbReference type="KEGG" id="adl:AURDEDRAFT_175441"/>
<dbReference type="PROSITE" id="PS50865">
    <property type="entry name" value="ZF_MYND_2"/>
    <property type="match status" value="1"/>
</dbReference>
<evidence type="ECO:0000256" key="1">
    <source>
        <dbReference type="ARBA" id="ARBA00022723"/>
    </source>
</evidence>
<proteinExistence type="predicted"/>
<name>J0D8G4_AURST</name>
<keyword evidence="7" id="KW-1185">Reference proteome</keyword>
<protein>
    <recommendedName>
        <fullName evidence="5">MYND-type domain-containing protein</fullName>
    </recommendedName>
</protein>
<dbReference type="AlphaFoldDB" id="J0D8G4"/>
<feature type="domain" description="MYND-type" evidence="5">
    <location>
        <begin position="231"/>
        <end position="279"/>
    </location>
</feature>
<dbReference type="Proteomes" id="UP000006514">
    <property type="component" value="Unassembled WGS sequence"/>
</dbReference>
<evidence type="ECO:0000256" key="4">
    <source>
        <dbReference type="PROSITE-ProRule" id="PRU00134"/>
    </source>
</evidence>
<organism evidence="6 7">
    <name type="scientific">Auricularia subglabra (strain TFB-10046 / SS5)</name>
    <name type="common">White-rot fungus</name>
    <name type="synonym">Auricularia delicata (strain TFB10046)</name>
    <dbReference type="NCBI Taxonomy" id="717982"/>
    <lineage>
        <taxon>Eukaryota</taxon>
        <taxon>Fungi</taxon>
        <taxon>Dikarya</taxon>
        <taxon>Basidiomycota</taxon>
        <taxon>Agaricomycotina</taxon>
        <taxon>Agaricomycetes</taxon>
        <taxon>Auriculariales</taxon>
        <taxon>Auriculariaceae</taxon>
        <taxon>Auricularia</taxon>
    </lineage>
</organism>
<dbReference type="OrthoDB" id="432970at2759"/>
<dbReference type="GO" id="GO:0008270">
    <property type="term" value="F:zinc ion binding"/>
    <property type="evidence" value="ECO:0007669"/>
    <property type="project" value="UniProtKB-KW"/>
</dbReference>
<sequence length="365" mass="40744">MRESLPAEPHLPAGDLAGGWPRSLEELFPEGTDRTLRSLLNLLEADFPVGATILDRLSGFRPFVLPFLATPEHRARIIAKLLARARAATSEISSSFAKLRPPVLPAVHDRLTEGHTKPIEHLVQLLLFIFAHADRGVDDGLMFVAGREPELFGVLNALIERIRDPLKTHDPLVRLIGLIWSGSPDTNWAPTGRPDMPPYIWETFRRELTKQKDPYIALGSSLLEQTMRRSCHACRKPVHEKETSGGFARCANCRAVRYCSRQCQRADWSRPAYPHKDVCGMLRELFAFADMQMSEETFALTCAAHAFPLGHVDRLIEWACNREAAPGAKTVSDYARGGRVTIVEVPPTGVVPELDIIVEKHTTII</sequence>
<dbReference type="InParanoid" id="J0D8G4"/>
<dbReference type="EMBL" id="JH687888">
    <property type="protein sequence ID" value="EJD35510.1"/>
    <property type="molecule type" value="Genomic_DNA"/>
</dbReference>
<evidence type="ECO:0000256" key="2">
    <source>
        <dbReference type="ARBA" id="ARBA00022771"/>
    </source>
</evidence>